<accession>A0A518DVV7</accession>
<dbReference type="Proteomes" id="UP000317648">
    <property type="component" value="Chromosome"/>
</dbReference>
<keyword evidence="4" id="KW-1185">Reference proteome</keyword>
<evidence type="ECO:0000256" key="1">
    <source>
        <dbReference type="SAM" id="MobiDB-lite"/>
    </source>
</evidence>
<dbReference type="KEGG" id="lcre:Pla8534_37870"/>
<dbReference type="Gene3D" id="2.50.20.10">
    <property type="entry name" value="Lipoprotein localisation LolA/LolB/LppX"/>
    <property type="match status" value="1"/>
</dbReference>
<name>A0A518DVV7_9BACT</name>
<feature type="region of interest" description="Disordered" evidence="1">
    <location>
        <begin position="31"/>
        <end position="67"/>
    </location>
</feature>
<dbReference type="InterPro" id="IPR017461">
    <property type="entry name" value="CHP03009_planctomycetes"/>
</dbReference>
<feature type="compositionally biased region" description="Polar residues" evidence="1">
    <location>
        <begin position="31"/>
        <end position="45"/>
    </location>
</feature>
<feature type="signal peptide" evidence="2">
    <location>
        <begin position="1"/>
        <end position="26"/>
    </location>
</feature>
<evidence type="ECO:0000313" key="3">
    <source>
        <dbReference type="EMBL" id="QDU95968.1"/>
    </source>
</evidence>
<feature type="region of interest" description="Disordered" evidence="1">
    <location>
        <begin position="322"/>
        <end position="358"/>
    </location>
</feature>
<sequence length="358" mass="40325" precursor="true">MTFVRTLGTLSVGIGLLVAVTAPAIAQQSYPQNYPSNQGPQTQAVANGGAALGQPFPQNSQLQQQTQNRLMPAPFGPLTVEHTEYLDKVLGYWEYNSKKIQHYECQFRRWDYDPVWGPKVEHMTYSTGIIKYADPDKGLFEVQKIYHYRAPEKPGDKPQYLSIDGEIGEKWICDGRTIFEFKASQKELHETQLPPAMQGKAIVDGPLPFMFGAEAAKIKARYWVHVITPTTTKGEYWLEAFPKYREDAANFQKIHIIIDSSDFLPKALQVYPPNYHEVENPKRTVLMFDNRNVNSLKEKLRELNLWSKAFFDPATPAGWVRVQKQFGAGPGPGQPGQGQPQSGPATNTARGPNPYAPR</sequence>
<organism evidence="3 4">
    <name type="scientific">Lignipirellula cremea</name>
    <dbReference type="NCBI Taxonomy" id="2528010"/>
    <lineage>
        <taxon>Bacteria</taxon>
        <taxon>Pseudomonadati</taxon>
        <taxon>Planctomycetota</taxon>
        <taxon>Planctomycetia</taxon>
        <taxon>Pirellulales</taxon>
        <taxon>Pirellulaceae</taxon>
        <taxon>Lignipirellula</taxon>
    </lineage>
</organism>
<gene>
    <name evidence="3" type="ORF">Pla8534_37870</name>
</gene>
<evidence type="ECO:0000256" key="2">
    <source>
        <dbReference type="SAM" id="SignalP"/>
    </source>
</evidence>
<dbReference type="EMBL" id="CP036433">
    <property type="protein sequence ID" value="QDU95968.1"/>
    <property type="molecule type" value="Genomic_DNA"/>
</dbReference>
<evidence type="ECO:0000313" key="4">
    <source>
        <dbReference type="Proteomes" id="UP000317648"/>
    </source>
</evidence>
<reference evidence="3 4" key="1">
    <citation type="submission" date="2019-02" db="EMBL/GenBank/DDBJ databases">
        <title>Deep-cultivation of Planctomycetes and their phenomic and genomic characterization uncovers novel biology.</title>
        <authorList>
            <person name="Wiegand S."/>
            <person name="Jogler M."/>
            <person name="Boedeker C."/>
            <person name="Pinto D."/>
            <person name="Vollmers J."/>
            <person name="Rivas-Marin E."/>
            <person name="Kohn T."/>
            <person name="Peeters S.H."/>
            <person name="Heuer A."/>
            <person name="Rast P."/>
            <person name="Oberbeckmann S."/>
            <person name="Bunk B."/>
            <person name="Jeske O."/>
            <person name="Meyerdierks A."/>
            <person name="Storesund J.E."/>
            <person name="Kallscheuer N."/>
            <person name="Luecker S."/>
            <person name="Lage O.M."/>
            <person name="Pohl T."/>
            <person name="Merkel B.J."/>
            <person name="Hornburger P."/>
            <person name="Mueller R.-W."/>
            <person name="Bruemmer F."/>
            <person name="Labrenz M."/>
            <person name="Spormann A.M."/>
            <person name="Op den Camp H."/>
            <person name="Overmann J."/>
            <person name="Amann R."/>
            <person name="Jetten M.S.M."/>
            <person name="Mascher T."/>
            <person name="Medema M.H."/>
            <person name="Devos D.P."/>
            <person name="Kaster A.-K."/>
            <person name="Ovreas L."/>
            <person name="Rohde M."/>
            <person name="Galperin M.Y."/>
            <person name="Jogler C."/>
        </authorList>
    </citation>
    <scope>NUCLEOTIDE SEQUENCE [LARGE SCALE GENOMIC DNA]</scope>
    <source>
        <strain evidence="3 4">Pla85_3_4</strain>
    </source>
</reference>
<feature type="chain" id="PRO_5021861403" evidence="2">
    <location>
        <begin position="27"/>
        <end position="358"/>
    </location>
</feature>
<feature type="compositionally biased region" description="Low complexity" evidence="1">
    <location>
        <begin position="54"/>
        <end position="67"/>
    </location>
</feature>
<dbReference type="AlphaFoldDB" id="A0A518DVV7"/>
<proteinExistence type="predicted"/>
<protein>
    <submittedName>
        <fullName evidence="3">Uncharacterized protein</fullName>
    </submittedName>
</protein>
<dbReference type="NCBIfam" id="TIGR03009">
    <property type="entry name" value="plancto_dom_2"/>
    <property type="match status" value="1"/>
</dbReference>
<keyword evidence="2" id="KW-0732">Signal</keyword>
<dbReference type="OrthoDB" id="243478at2"/>